<accession>A0ABT2DA73</accession>
<proteinExistence type="predicted"/>
<evidence type="ECO:0000313" key="2">
    <source>
        <dbReference type="Proteomes" id="UP001206126"/>
    </source>
</evidence>
<keyword evidence="2" id="KW-1185">Reference proteome</keyword>
<gene>
    <name evidence="1" type="ORF">NX774_05290</name>
</gene>
<comment type="caution">
    <text evidence="1">The sequence shown here is derived from an EMBL/GenBank/DDBJ whole genome shotgun (WGS) entry which is preliminary data.</text>
</comment>
<organism evidence="1 2">
    <name type="scientific">Massilia agilis</name>
    <dbReference type="NCBI Taxonomy" id="1811226"/>
    <lineage>
        <taxon>Bacteria</taxon>
        <taxon>Pseudomonadati</taxon>
        <taxon>Pseudomonadota</taxon>
        <taxon>Betaproteobacteria</taxon>
        <taxon>Burkholderiales</taxon>
        <taxon>Oxalobacteraceae</taxon>
        <taxon>Telluria group</taxon>
        <taxon>Massilia</taxon>
    </lineage>
</organism>
<dbReference type="RefSeq" id="WP_258821106.1">
    <property type="nucleotide sequence ID" value="NZ_JANUHB010000001.1"/>
</dbReference>
<evidence type="ECO:0008006" key="3">
    <source>
        <dbReference type="Google" id="ProtNLM"/>
    </source>
</evidence>
<name>A0ABT2DA73_9BURK</name>
<dbReference type="EMBL" id="JANUHB010000001">
    <property type="protein sequence ID" value="MCS0807336.1"/>
    <property type="molecule type" value="Genomic_DNA"/>
</dbReference>
<evidence type="ECO:0000313" key="1">
    <source>
        <dbReference type="EMBL" id="MCS0807336.1"/>
    </source>
</evidence>
<reference evidence="1 2" key="1">
    <citation type="submission" date="2022-08" db="EMBL/GenBank/DDBJ databases">
        <title>Reclassification of Massilia species as members of the genera Telluria, Duganella, Pseudoduganella, Mokoshia gen. nov. and Zemynaea gen. nov. using orthogonal and non-orthogonal genome-based approaches.</title>
        <authorList>
            <person name="Bowman J.P."/>
        </authorList>
    </citation>
    <scope>NUCLEOTIDE SEQUENCE [LARGE SCALE GENOMIC DNA]</scope>
    <source>
        <strain evidence="1 2">JCM 31605</strain>
    </source>
</reference>
<protein>
    <recommendedName>
        <fullName evidence="3">DUF697 domain-containing protein</fullName>
    </recommendedName>
</protein>
<sequence length="142" mass="15421">MSDFYKYFKENMEALGLNPPPESLFGTQQLALGTISTMLTYVDKFGTKVTVLEMAFAGTRLEQLATVGAVGAAYYAGAAIGSLAVATGRTISGGTSLGDVLFEASKRGLGRPWLTSLFHRMPGIYDPRVSGRKYYKHYGYIK</sequence>
<dbReference type="Proteomes" id="UP001206126">
    <property type="component" value="Unassembled WGS sequence"/>
</dbReference>